<gene>
    <name evidence="1" type="ORF">B0H16DRAFT_1718508</name>
</gene>
<reference evidence="1" key="1">
    <citation type="submission" date="2023-03" db="EMBL/GenBank/DDBJ databases">
        <title>Massive genome expansion in bonnet fungi (Mycena s.s.) driven by repeated elements and novel gene families across ecological guilds.</title>
        <authorList>
            <consortium name="Lawrence Berkeley National Laboratory"/>
            <person name="Harder C.B."/>
            <person name="Miyauchi S."/>
            <person name="Viragh M."/>
            <person name="Kuo A."/>
            <person name="Thoen E."/>
            <person name="Andreopoulos B."/>
            <person name="Lu D."/>
            <person name="Skrede I."/>
            <person name="Drula E."/>
            <person name="Henrissat B."/>
            <person name="Morin E."/>
            <person name="Kohler A."/>
            <person name="Barry K."/>
            <person name="LaButti K."/>
            <person name="Morin E."/>
            <person name="Salamov A."/>
            <person name="Lipzen A."/>
            <person name="Mereny Z."/>
            <person name="Hegedus B."/>
            <person name="Baldrian P."/>
            <person name="Stursova M."/>
            <person name="Weitz H."/>
            <person name="Taylor A."/>
            <person name="Grigoriev I.V."/>
            <person name="Nagy L.G."/>
            <person name="Martin F."/>
            <person name="Kauserud H."/>
        </authorList>
    </citation>
    <scope>NUCLEOTIDE SEQUENCE</scope>
    <source>
        <strain evidence="1">CBHHK182m</strain>
    </source>
</reference>
<keyword evidence="2" id="KW-1185">Reference proteome</keyword>
<comment type="caution">
    <text evidence="1">The sequence shown here is derived from an EMBL/GenBank/DDBJ whole genome shotgun (WGS) entry which is preliminary data.</text>
</comment>
<organism evidence="1 2">
    <name type="scientific">Mycena metata</name>
    <dbReference type="NCBI Taxonomy" id="1033252"/>
    <lineage>
        <taxon>Eukaryota</taxon>
        <taxon>Fungi</taxon>
        <taxon>Dikarya</taxon>
        <taxon>Basidiomycota</taxon>
        <taxon>Agaricomycotina</taxon>
        <taxon>Agaricomycetes</taxon>
        <taxon>Agaricomycetidae</taxon>
        <taxon>Agaricales</taxon>
        <taxon>Marasmiineae</taxon>
        <taxon>Mycenaceae</taxon>
        <taxon>Mycena</taxon>
    </lineage>
</organism>
<dbReference type="Proteomes" id="UP001215598">
    <property type="component" value="Unassembled WGS sequence"/>
</dbReference>
<evidence type="ECO:0000313" key="2">
    <source>
        <dbReference type="Proteomes" id="UP001215598"/>
    </source>
</evidence>
<proteinExistence type="predicted"/>
<protein>
    <submittedName>
        <fullName evidence="1">Uncharacterized protein</fullName>
    </submittedName>
</protein>
<dbReference type="EMBL" id="JARKIB010000029">
    <property type="protein sequence ID" value="KAJ7763871.1"/>
    <property type="molecule type" value="Genomic_DNA"/>
</dbReference>
<evidence type="ECO:0000313" key="1">
    <source>
        <dbReference type="EMBL" id="KAJ7763871.1"/>
    </source>
</evidence>
<sequence length="204" mass="23086">MRALLPEFQPAQVNSHLLRTFFGDQIWMKSLLKEITPVESVLADHETPQKYWRVYFASISFLLTPDPYLLPEDIPSNAPLHLSSDYSILFPKLRQTPSLPLITEMRPYPSSSRPYLLAQAIQSTYYDQKSPYVSDEDERDPSPVTGWPASSTRRVMPSFAGHGSLSDVMDDLLPLRLSLASNEPSNTNDVSVKVLSWWKDTGKG</sequence>
<dbReference type="AlphaFoldDB" id="A0AAD7NIV5"/>
<name>A0AAD7NIV5_9AGAR</name>
<accession>A0AAD7NIV5</accession>